<organism evidence="1 2">
    <name type="scientific">Arthrobacter nitrophenolicus</name>
    <dbReference type="NCBI Taxonomy" id="683150"/>
    <lineage>
        <taxon>Bacteria</taxon>
        <taxon>Bacillati</taxon>
        <taxon>Actinomycetota</taxon>
        <taxon>Actinomycetes</taxon>
        <taxon>Micrococcales</taxon>
        <taxon>Micrococcaceae</taxon>
        <taxon>Arthrobacter</taxon>
    </lineage>
</organism>
<dbReference type="Proteomes" id="UP000294621">
    <property type="component" value="Unassembled WGS sequence"/>
</dbReference>
<name>A0A4R5Y262_9MICC</name>
<sequence>MHGNRKLPRSIREEVAHLELQLQVLEIIDEILSGTSACEADARSSLRWYVSANPGQPQRALLMHMMSIQRSDHT</sequence>
<reference evidence="1 2" key="1">
    <citation type="submission" date="2019-03" db="EMBL/GenBank/DDBJ databases">
        <title>Genome Sequencing and Assembly of Various Microbes Isolated from Partially Reclaimed Soil and Acid Mine Drainage (AMD) Site.</title>
        <authorList>
            <person name="Steinbock B."/>
            <person name="Bechtold R."/>
            <person name="Sevigny J.L."/>
            <person name="Thomas D."/>
            <person name="Cuthill L.R."/>
            <person name="Aveiro Johannsen E.J."/>
            <person name="Thomas K."/>
            <person name="Ghosh A."/>
        </authorList>
    </citation>
    <scope>NUCLEOTIDE SEQUENCE [LARGE SCALE GENOMIC DNA]</scope>
    <source>
        <strain evidence="1 2">S-A1</strain>
    </source>
</reference>
<dbReference type="EMBL" id="SMZQ01000005">
    <property type="protein sequence ID" value="TDL37315.1"/>
    <property type="molecule type" value="Genomic_DNA"/>
</dbReference>
<comment type="caution">
    <text evidence="1">The sequence shown here is derived from an EMBL/GenBank/DDBJ whole genome shotgun (WGS) entry which is preliminary data.</text>
</comment>
<dbReference type="AlphaFoldDB" id="A0A4R5Y262"/>
<proteinExistence type="predicted"/>
<accession>A0A4R5Y262</accession>
<dbReference type="STRING" id="683150.G205_03056"/>
<gene>
    <name evidence="1" type="ORF">E2R57_11260</name>
</gene>
<dbReference type="RefSeq" id="WP_133349093.1">
    <property type="nucleotide sequence ID" value="NZ_SMZQ01000005.1"/>
</dbReference>
<dbReference type="OrthoDB" id="4965923at2"/>
<protein>
    <submittedName>
        <fullName evidence="1">Uncharacterized protein</fullName>
    </submittedName>
</protein>
<evidence type="ECO:0000313" key="2">
    <source>
        <dbReference type="Proteomes" id="UP000294621"/>
    </source>
</evidence>
<evidence type="ECO:0000313" key="1">
    <source>
        <dbReference type="EMBL" id="TDL37315.1"/>
    </source>
</evidence>